<dbReference type="GeneID" id="79950723"/>
<reference evidence="1" key="1">
    <citation type="submission" date="2022-01" db="EMBL/GenBank/DDBJ databases">
        <title>Complete genome of Methanomicrobium antiquum DSM 21220.</title>
        <authorList>
            <person name="Chen S.-C."/>
            <person name="You Y.-T."/>
            <person name="Zhou Y.-Z."/>
            <person name="Lai M.-C."/>
        </authorList>
    </citation>
    <scope>NUCLEOTIDE SEQUENCE</scope>
    <source>
        <strain evidence="1">DSM 21220</strain>
    </source>
</reference>
<dbReference type="InterPro" id="IPR055979">
    <property type="entry name" value="DUF7557"/>
</dbReference>
<dbReference type="RefSeq" id="WP_278099292.1">
    <property type="nucleotide sequence ID" value="NZ_CP091092.1"/>
</dbReference>
<dbReference type="EMBL" id="CP091092">
    <property type="protein sequence ID" value="WFN36455.1"/>
    <property type="molecule type" value="Genomic_DNA"/>
</dbReference>
<dbReference type="AlphaFoldDB" id="A0AAF0FV17"/>
<accession>A0AAF0FV17</accession>
<organism evidence="1 2">
    <name type="scientific">Methanomicrobium antiquum</name>
    <dbReference type="NCBI Taxonomy" id="487686"/>
    <lineage>
        <taxon>Archaea</taxon>
        <taxon>Methanobacteriati</taxon>
        <taxon>Methanobacteriota</taxon>
        <taxon>Stenosarchaea group</taxon>
        <taxon>Methanomicrobia</taxon>
        <taxon>Methanomicrobiales</taxon>
        <taxon>Methanomicrobiaceae</taxon>
        <taxon>Methanomicrobium</taxon>
    </lineage>
</organism>
<protein>
    <submittedName>
        <fullName evidence="1">Antitoxin VapB family protein</fullName>
    </submittedName>
</protein>
<dbReference type="Proteomes" id="UP001218895">
    <property type="component" value="Chromosome"/>
</dbReference>
<gene>
    <name evidence="1" type="ORF">L1994_09955</name>
</gene>
<dbReference type="KEGG" id="manq:L1994_09955"/>
<dbReference type="Pfam" id="PF24434">
    <property type="entry name" value="DUF7557"/>
    <property type="match status" value="1"/>
</dbReference>
<evidence type="ECO:0000313" key="1">
    <source>
        <dbReference type="EMBL" id="WFN36455.1"/>
    </source>
</evidence>
<sequence>MPTITVDDELKQELKKIGRKGESYNDIVDRLLTYYCTKKLDAELNDILENEEFTPLDLEAI</sequence>
<name>A0AAF0FV17_9EURY</name>
<keyword evidence="2" id="KW-1185">Reference proteome</keyword>
<evidence type="ECO:0000313" key="2">
    <source>
        <dbReference type="Proteomes" id="UP001218895"/>
    </source>
</evidence>
<proteinExistence type="predicted"/>